<keyword evidence="2" id="KW-1185">Reference proteome</keyword>
<evidence type="ECO:0000313" key="2">
    <source>
        <dbReference type="Proteomes" id="UP001333818"/>
    </source>
</evidence>
<name>A0AAW9PUP9_9CYAN</name>
<proteinExistence type="predicted"/>
<organism evidence="1 2">
    <name type="scientific">Tumidithrix elongata BACA0141</name>
    <dbReference type="NCBI Taxonomy" id="2716417"/>
    <lineage>
        <taxon>Bacteria</taxon>
        <taxon>Bacillati</taxon>
        <taxon>Cyanobacteriota</taxon>
        <taxon>Cyanophyceae</taxon>
        <taxon>Pseudanabaenales</taxon>
        <taxon>Pseudanabaenaceae</taxon>
        <taxon>Tumidithrix</taxon>
        <taxon>Tumidithrix elongata</taxon>
    </lineage>
</organism>
<dbReference type="Proteomes" id="UP001333818">
    <property type="component" value="Unassembled WGS sequence"/>
</dbReference>
<dbReference type="SUPFAM" id="SSF158414">
    <property type="entry name" value="HP0062-like"/>
    <property type="match status" value="1"/>
</dbReference>
<sequence>MARDIDVNIDELSRFIDVLSNFQRQVGDEFKELEAKWKKCDESWQGESKERFTKEFEETTSTTQSALDAGEDAKKWLDRFLEIVEEFERN</sequence>
<reference evidence="1" key="1">
    <citation type="submission" date="2024-01" db="EMBL/GenBank/DDBJ databases">
        <title>Bank of Algae and Cyanobacteria of the Azores (BACA) strain genomes.</title>
        <authorList>
            <person name="Luz R."/>
            <person name="Cordeiro R."/>
            <person name="Fonseca A."/>
            <person name="Goncalves V."/>
        </authorList>
    </citation>
    <scope>NUCLEOTIDE SEQUENCE</scope>
    <source>
        <strain evidence="1">BACA0141</strain>
    </source>
</reference>
<accession>A0AAW9PUP9</accession>
<evidence type="ECO:0000313" key="1">
    <source>
        <dbReference type="EMBL" id="MEE3716246.1"/>
    </source>
</evidence>
<dbReference type="InterPro" id="IPR010310">
    <property type="entry name" value="T7SS_ESAT-6-like"/>
</dbReference>
<dbReference type="InterPro" id="IPR029013">
    <property type="entry name" value="HP0062-like_sf"/>
</dbReference>
<dbReference type="RefSeq" id="WP_330482673.1">
    <property type="nucleotide sequence ID" value="NZ_JAZBJZ010000015.1"/>
</dbReference>
<dbReference type="Gene3D" id="1.10.287.850">
    <property type="entry name" value="HP0062-like domain"/>
    <property type="match status" value="1"/>
</dbReference>
<dbReference type="AlphaFoldDB" id="A0AAW9PUP9"/>
<dbReference type="Pfam" id="PF06013">
    <property type="entry name" value="WXG100"/>
    <property type="match status" value="1"/>
</dbReference>
<dbReference type="EMBL" id="JAZBJZ010000015">
    <property type="protein sequence ID" value="MEE3716246.1"/>
    <property type="molecule type" value="Genomic_DNA"/>
</dbReference>
<comment type="caution">
    <text evidence="1">The sequence shown here is derived from an EMBL/GenBank/DDBJ whole genome shotgun (WGS) entry which is preliminary data.</text>
</comment>
<protein>
    <submittedName>
        <fullName evidence="1">WXG100 family type VII secretion target</fullName>
    </submittedName>
</protein>
<gene>
    <name evidence="1" type="ORF">V2H45_05755</name>
</gene>